<sequence>MIPTVRLNLSQSSFNARDVELLRNACKSYGFFYLHVQDDELKRLLPRVFEQSEKFFALPIEIKKKFSDGIMNRGYTAMEEETLDTEKQSKGDTKEGYYIAEDVSKDDARYNPAKLSGPNVYPTNLPEENLDCIEWKRTMDLYHSKMKQVGNSLARLIALALDLEESYFDEYFQNPLAVLRLLHYSDEKSDIDNGVYGCGAHSDYGFVTLLATDDNPGLQIYLNDEWIDVAPIGYANSTFVVNLGDMLERWTNGLFKSTLHRVIIKTNETDDLNSKRRRDRYSIPFFYEPDFDTLVECISTCEGKGGAKYSPIKSGEYLLNKYHQTHSDFNS</sequence>
<name>A0AAD3H1C8_9STRA</name>
<dbReference type="InterPro" id="IPR026992">
    <property type="entry name" value="DIOX_N"/>
</dbReference>
<dbReference type="PANTHER" id="PTHR47990">
    <property type="entry name" value="2-OXOGLUTARATE (2OG) AND FE(II)-DEPENDENT OXYGENASE SUPERFAMILY PROTEIN-RELATED"/>
    <property type="match status" value="1"/>
</dbReference>
<dbReference type="AlphaFoldDB" id="A0AAD3H1C8"/>
<keyword evidence="1" id="KW-0479">Metal-binding</keyword>
<dbReference type="InterPro" id="IPR005123">
    <property type="entry name" value="Oxoglu/Fe-dep_dioxygenase_dom"/>
</dbReference>
<evidence type="ECO:0000259" key="2">
    <source>
        <dbReference type="PROSITE" id="PS51471"/>
    </source>
</evidence>
<dbReference type="GO" id="GO:0016491">
    <property type="term" value="F:oxidoreductase activity"/>
    <property type="evidence" value="ECO:0007669"/>
    <property type="project" value="UniProtKB-KW"/>
</dbReference>
<comment type="caution">
    <text evidence="3">The sequence shown here is derived from an EMBL/GenBank/DDBJ whole genome shotgun (WGS) entry which is preliminary data.</text>
</comment>
<gene>
    <name evidence="3" type="ORF">CTEN210_02992</name>
</gene>
<dbReference type="InterPro" id="IPR044861">
    <property type="entry name" value="IPNS-like_FE2OG_OXY"/>
</dbReference>
<dbReference type="Pfam" id="PF03171">
    <property type="entry name" value="2OG-FeII_Oxy"/>
    <property type="match status" value="1"/>
</dbReference>
<dbReference type="PROSITE" id="PS51471">
    <property type="entry name" value="FE2OG_OXY"/>
    <property type="match status" value="1"/>
</dbReference>
<comment type="similarity">
    <text evidence="1">Belongs to the iron/ascorbate-dependent oxidoreductase family.</text>
</comment>
<evidence type="ECO:0000313" key="3">
    <source>
        <dbReference type="EMBL" id="GFH46518.1"/>
    </source>
</evidence>
<dbReference type="Proteomes" id="UP001054902">
    <property type="component" value="Unassembled WGS sequence"/>
</dbReference>
<reference evidence="3 4" key="1">
    <citation type="journal article" date="2021" name="Sci. Rep.">
        <title>The genome of the diatom Chaetoceros tenuissimus carries an ancient integrated fragment of an extant virus.</title>
        <authorList>
            <person name="Hongo Y."/>
            <person name="Kimura K."/>
            <person name="Takaki Y."/>
            <person name="Yoshida Y."/>
            <person name="Baba S."/>
            <person name="Kobayashi G."/>
            <person name="Nagasaki K."/>
            <person name="Hano T."/>
            <person name="Tomaru Y."/>
        </authorList>
    </citation>
    <scope>NUCLEOTIDE SEQUENCE [LARGE SCALE GENOMIC DNA]</scope>
    <source>
        <strain evidence="3 4">NIES-3715</strain>
    </source>
</reference>
<accession>A0AAD3H1C8</accession>
<dbReference type="Pfam" id="PF14226">
    <property type="entry name" value="DIOX_N"/>
    <property type="match status" value="1"/>
</dbReference>
<dbReference type="SUPFAM" id="SSF51197">
    <property type="entry name" value="Clavaminate synthase-like"/>
    <property type="match status" value="1"/>
</dbReference>
<dbReference type="InterPro" id="IPR050231">
    <property type="entry name" value="Iron_ascorbate_oxido_reductase"/>
</dbReference>
<dbReference type="Gene3D" id="2.60.120.330">
    <property type="entry name" value="B-lactam Antibiotic, Isopenicillin N Synthase, Chain"/>
    <property type="match status" value="1"/>
</dbReference>
<evidence type="ECO:0000256" key="1">
    <source>
        <dbReference type="RuleBase" id="RU003682"/>
    </source>
</evidence>
<dbReference type="GO" id="GO:0046872">
    <property type="term" value="F:metal ion binding"/>
    <property type="evidence" value="ECO:0007669"/>
    <property type="project" value="UniProtKB-KW"/>
</dbReference>
<dbReference type="PRINTS" id="PR00682">
    <property type="entry name" value="IPNSYNTHASE"/>
</dbReference>
<dbReference type="InterPro" id="IPR027443">
    <property type="entry name" value="IPNS-like_sf"/>
</dbReference>
<keyword evidence="1" id="KW-0560">Oxidoreductase</keyword>
<proteinExistence type="inferred from homology"/>
<evidence type="ECO:0000313" key="4">
    <source>
        <dbReference type="Proteomes" id="UP001054902"/>
    </source>
</evidence>
<feature type="domain" description="Fe2OG dioxygenase" evidence="2">
    <location>
        <begin position="174"/>
        <end position="289"/>
    </location>
</feature>
<protein>
    <recommendedName>
        <fullName evidence="2">Fe2OG dioxygenase domain-containing protein</fullName>
    </recommendedName>
</protein>
<organism evidence="3 4">
    <name type="scientific">Chaetoceros tenuissimus</name>
    <dbReference type="NCBI Taxonomy" id="426638"/>
    <lineage>
        <taxon>Eukaryota</taxon>
        <taxon>Sar</taxon>
        <taxon>Stramenopiles</taxon>
        <taxon>Ochrophyta</taxon>
        <taxon>Bacillariophyta</taxon>
        <taxon>Coscinodiscophyceae</taxon>
        <taxon>Chaetocerotophycidae</taxon>
        <taxon>Chaetocerotales</taxon>
        <taxon>Chaetocerotaceae</taxon>
        <taxon>Chaetoceros</taxon>
    </lineage>
</organism>
<keyword evidence="1" id="KW-0408">Iron</keyword>
<dbReference type="EMBL" id="BLLK01000022">
    <property type="protein sequence ID" value="GFH46518.1"/>
    <property type="molecule type" value="Genomic_DNA"/>
</dbReference>
<keyword evidence="4" id="KW-1185">Reference proteome</keyword>